<evidence type="ECO:0000256" key="4">
    <source>
        <dbReference type="ARBA" id="ARBA00023274"/>
    </source>
</evidence>
<dbReference type="GO" id="GO:0003735">
    <property type="term" value="F:structural constituent of ribosome"/>
    <property type="evidence" value="ECO:0007669"/>
    <property type="project" value="InterPro"/>
</dbReference>
<evidence type="ECO:0000256" key="6">
    <source>
        <dbReference type="HAMAP-Rule" id="MF_01366"/>
    </source>
</evidence>
<dbReference type="Pfam" id="PF00572">
    <property type="entry name" value="Ribosomal_L13"/>
    <property type="match status" value="1"/>
</dbReference>
<organism evidence="9 10">
    <name type="scientific">Halopseudomonas yangmingensis</name>
    <dbReference type="NCBI Taxonomy" id="1720063"/>
    <lineage>
        <taxon>Bacteria</taxon>
        <taxon>Pseudomonadati</taxon>
        <taxon>Pseudomonadota</taxon>
        <taxon>Gammaproteobacteria</taxon>
        <taxon>Pseudomonadales</taxon>
        <taxon>Pseudomonadaceae</taxon>
        <taxon>Halopseudomonas</taxon>
    </lineage>
</organism>
<dbReference type="GO" id="GO:0006412">
    <property type="term" value="P:translation"/>
    <property type="evidence" value="ECO:0007669"/>
    <property type="project" value="UniProtKB-UniRule"/>
</dbReference>
<evidence type="ECO:0000313" key="10">
    <source>
        <dbReference type="Proteomes" id="UP000243629"/>
    </source>
</evidence>
<evidence type="ECO:0000256" key="8">
    <source>
        <dbReference type="RuleBase" id="RU003878"/>
    </source>
</evidence>
<keyword evidence="3 6" id="KW-0689">Ribosomal protein</keyword>
<evidence type="ECO:0000256" key="1">
    <source>
        <dbReference type="ARBA" id="ARBA00006227"/>
    </source>
</evidence>
<dbReference type="AlphaFoldDB" id="A0A1I4R8R0"/>
<gene>
    <name evidence="6 8" type="primary">rplM</name>
    <name evidence="9" type="ORF">SAMN05216217_10660</name>
</gene>
<dbReference type="InterPro" id="IPR005822">
    <property type="entry name" value="Ribosomal_uL13"/>
</dbReference>
<dbReference type="STRING" id="1720063.SAMN05216217_10660"/>
<dbReference type="SUPFAM" id="SSF52161">
    <property type="entry name" value="Ribosomal protein L13"/>
    <property type="match status" value="1"/>
</dbReference>
<evidence type="ECO:0000256" key="5">
    <source>
        <dbReference type="ARBA" id="ARBA00035201"/>
    </source>
</evidence>
<name>A0A1I4R8R0_9GAMM</name>
<dbReference type="GO" id="GO:0003729">
    <property type="term" value="F:mRNA binding"/>
    <property type="evidence" value="ECO:0007669"/>
    <property type="project" value="TreeGrafter"/>
</dbReference>
<dbReference type="CDD" id="cd00392">
    <property type="entry name" value="Ribosomal_L13"/>
    <property type="match status" value="1"/>
</dbReference>
<dbReference type="GO" id="GO:0022625">
    <property type="term" value="C:cytosolic large ribosomal subunit"/>
    <property type="evidence" value="ECO:0007669"/>
    <property type="project" value="TreeGrafter"/>
</dbReference>
<evidence type="ECO:0000256" key="2">
    <source>
        <dbReference type="ARBA" id="ARBA00011838"/>
    </source>
</evidence>
<dbReference type="PIRSF" id="PIRSF002181">
    <property type="entry name" value="Ribosomal_L13"/>
    <property type="match status" value="1"/>
</dbReference>
<proteinExistence type="inferred from homology"/>
<dbReference type="GO" id="GO:0017148">
    <property type="term" value="P:negative regulation of translation"/>
    <property type="evidence" value="ECO:0007669"/>
    <property type="project" value="TreeGrafter"/>
</dbReference>
<dbReference type="PANTHER" id="PTHR11545">
    <property type="entry name" value="RIBOSOMAL PROTEIN L13"/>
    <property type="match status" value="1"/>
</dbReference>
<accession>A0A1I4R8R0</accession>
<reference evidence="10" key="1">
    <citation type="submission" date="2016-10" db="EMBL/GenBank/DDBJ databases">
        <authorList>
            <person name="Varghese N."/>
            <person name="Submissions S."/>
        </authorList>
    </citation>
    <scope>NUCLEOTIDE SEQUENCE [LARGE SCALE GENOMIC DNA]</scope>
    <source>
        <strain evidence="10">DSM 24213</strain>
    </source>
</reference>
<dbReference type="RefSeq" id="WP_093474896.1">
    <property type="nucleotide sequence ID" value="NZ_FOUI01000006.1"/>
</dbReference>
<comment type="function">
    <text evidence="6 8">This protein is one of the early assembly proteins of the 50S ribosomal subunit, although it is not seen to bind rRNA by itself. It is important during the early stages of 50S assembly.</text>
</comment>
<dbReference type="InterPro" id="IPR005823">
    <property type="entry name" value="Ribosomal_uL13_bac-type"/>
</dbReference>
<keyword evidence="10" id="KW-1185">Reference proteome</keyword>
<dbReference type="HAMAP" id="MF_01366">
    <property type="entry name" value="Ribosomal_uL13"/>
    <property type="match status" value="1"/>
</dbReference>
<sequence length="142" mass="15939">MKTFSAKPETVKRDWYVVDATGLTLGRLATEVATRLRGKHKPEYTPHVDTGDYIVIVNAEKVHVTGAKAQDKIYYSHSGFPGGIKSISFEKLIQRAPERVIEIAVKGMLPKNPLGRAMYRKLKVYKGEAHPHTAQQPQELKI</sequence>
<evidence type="ECO:0000256" key="7">
    <source>
        <dbReference type="RuleBase" id="RU003877"/>
    </source>
</evidence>
<dbReference type="InterPro" id="IPR023563">
    <property type="entry name" value="Ribosomal_uL13_CS"/>
</dbReference>
<dbReference type="PANTHER" id="PTHR11545:SF2">
    <property type="entry name" value="LARGE RIBOSOMAL SUBUNIT PROTEIN UL13M"/>
    <property type="match status" value="1"/>
</dbReference>
<comment type="subunit">
    <text evidence="2 6">Part of the 50S ribosomal subunit.</text>
</comment>
<evidence type="ECO:0000313" key="9">
    <source>
        <dbReference type="EMBL" id="SFM48555.1"/>
    </source>
</evidence>
<dbReference type="Gene3D" id="3.90.1180.10">
    <property type="entry name" value="Ribosomal protein L13"/>
    <property type="match status" value="1"/>
</dbReference>
<keyword evidence="4 6" id="KW-0687">Ribonucleoprotein</keyword>
<dbReference type="FunFam" id="3.90.1180.10:FF:000001">
    <property type="entry name" value="50S ribosomal protein L13"/>
    <property type="match status" value="1"/>
</dbReference>
<evidence type="ECO:0000256" key="3">
    <source>
        <dbReference type="ARBA" id="ARBA00022980"/>
    </source>
</evidence>
<comment type="similarity">
    <text evidence="1 6 7">Belongs to the universal ribosomal protein uL13 family.</text>
</comment>
<dbReference type="InterPro" id="IPR036899">
    <property type="entry name" value="Ribosomal_uL13_sf"/>
</dbReference>
<dbReference type="PROSITE" id="PS00783">
    <property type="entry name" value="RIBOSOMAL_L13"/>
    <property type="match status" value="1"/>
</dbReference>
<dbReference type="Proteomes" id="UP000243629">
    <property type="component" value="Unassembled WGS sequence"/>
</dbReference>
<protein>
    <recommendedName>
        <fullName evidence="5 6">Large ribosomal subunit protein uL13</fullName>
    </recommendedName>
</protein>
<dbReference type="NCBIfam" id="TIGR01066">
    <property type="entry name" value="rplM_bact"/>
    <property type="match status" value="1"/>
</dbReference>
<dbReference type="OrthoDB" id="9801330at2"/>
<dbReference type="EMBL" id="FOUI01000006">
    <property type="protein sequence ID" value="SFM48555.1"/>
    <property type="molecule type" value="Genomic_DNA"/>
</dbReference>